<proteinExistence type="predicted"/>
<name>A0A381T9Y2_9ZZZZ</name>
<evidence type="ECO:0000313" key="1">
    <source>
        <dbReference type="EMBL" id="SVA10643.1"/>
    </source>
</evidence>
<gene>
    <name evidence="1" type="ORF">METZ01_LOCUS63497</name>
</gene>
<organism evidence="1">
    <name type="scientific">marine metagenome</name>
    <dbReference type="NCBI Taxonomy" id="408172"/>
    <lineage>
        <taxon>unclassified sequences</taxon>
        <taxon>metagenomes</taxon>
        <taxon>ecological metagenomes</taxon>
    </lineage>
</organism>
<reference evidence="1" key="1">
    <citation type="submission" date="2018-05" db="EMBL/GenBank/DDBJ databases">
        <authorList>
            <person name="Lanie J.A."/>
            <person name="Ng W.-L."/>
            <person name="Kazmierczak K.M."/>
            <person name="Andrzejewski T.M."/>
            <person name="Davidsen T.M."/>
            <person name="Wayne K.J."/>
            <person name="Tettelin H."/>
            <person name="Glass J.I."/>
            <person name="Rusch D."/>
            <person name="Podicherti R."/>
            <person name="Tsui H.-C.T."/>
            <person name="Winkler M.E."/>
        </authorList>
    </citation>
    <scope>NUCLEOTIDE SEQUENCE</scope>
</reference>
<protein>
    <submittedName>
        <fullName evidence="1">Uncharacterized protein</fullName>
    </submittedName>
</protein>
<sequence length="1649" mass="177168">MAPFDGKLTTKISPLIEGQVPDFVQADHPKFVSFVRSFYQFLEAAELIVTVTIDSIRQETVSTSFILSEGAVPVKINTETGTGTTGKFVANETITGSTSKAVATVLVDDLGNKRLFISSQQKFEIGETITGSTSDATATIDSYRANPVQNMQQLLEYANTDNTTTVFLDEMFNMFLESIPKTLASGVSKRDLIKNIKDLYTAKGTSEGHKLLLRLIFDEEAEIVYPNKFMLRVSKGNWSQPTIMRLAAVSGSDALDIIGQTITGSTSGATSVVLNSIVLFQGNTSVSELEIDPKVTVGTFQVEETITATSNTQDVLMSFVVKSFVAGSTITKSGAHYSVNDSVTIDPAVGNNFADAEVSEISTGSVTGTIIDDIGSLYRVGDPLVFTPNAADTTVESAQGIVGVIDGSILLEDTDNDDDFLIQEPNTNQSIVNFTLVLEGTDDSRSNAGDNILIDATNGSALDDGYYFLTEQTTRQQDIIGSDNDRFQIEAGAADTEGSISRIVITDPGGGYTKLPVVTITSTAGTGGLITAASTTIGQITSIRIKDGGFGYDSNPAGTFDTNFIVKDVTGSFLPTSPFTTTGHVGTVKAYSDDTKLLTASIENRERIEFETTGADVTQGFELESPSATGKFIQLNNTLTDQGGGITLEDNTGNLISDALETYIDQIDVEQITRAFEGTTLNQKVQLENEVTTSRLLLDRTDSGGTDAGDEILFEDEKPYPDVQIIRDKFQLNGTGRQRFTVGGWITDDGTNDPPVISTFEDGGFRSVDAEANILLEDAVADATVNTREFLLMENRFSNSNAAGDYEFVEQVTIKHDNPTVGSTTFISAPRIMGEAYEPLILETSLLNAPTIGDSTNIVLDNHIDIGIDSVLRLLLEDGSYVIDEEFGSNLKQESGKDIGNFPNDLGDALLTEGELLEVGYTLLDGTDSSSTNAGSYLISESDPDFITNVISDAGGASATIVNQYNAKVTMLSDITSEKEGFYKNTDHHISDGVIRLQDSFFYQDFSYEIKLGQSVGTYITELKKATHPTGFAAFGRVTLASSIVANIQIPTAGGVTDYTGDTARFSPELASFLENIFQIQIKRRLGIPNPVLQERTGLFQRLLLESPYVIRFEDDSGYELIDNASEVIQQEGNSDYVVLDGTDGDSANAGDHINSETDNAGSFILGDETLVDENIITDNTSQRISSEEAVLAPTGDRDVSLLSKITLTMKLPEVVWPVKAGSRSGLPLFAETQVIANGFELEDGTKFNTPTINRFVIIADGIVQESGAIGDIGEALDLEDETDADFGSGLTFDDIQFRSNDLFALEQATTFNDIVSLESGTDTQVDVNTPNLLLLDRTDGAGSNANSRVLHQDDTNSYGDNFILDGTDSSSTDAGSNFVTEDVLSGEITIEEIVRTPLLVQEGRGLGDNINTEYFQTEDSMEEGDLVYENHFEGIFLDGTDSSSSDAGNFALLETGNIIVQENSVAGNNMLVETETTPQRSGKMLLDSQLLQAESGSTIPEINFTSETNFVHFTRPAMIRTRAHGHIALQDDREVVFLVLNGTNGSSANAGDNIIFDQTLSTGQDAGDDILAEEGTKRILDQHNPGLVIFDQVDASGTMAGGKIDLEAATYLSLVGTGAVQTAAGLIPQFDSTASTWDGTGQTFDETT</sequence>
<dbReference type="EMBL" id="UINC01003957">
    <property type="protein sequence ID" value="SVA10643.1"/>
    <property type="molecule type" value="Genomic_DNA"/>
</dbReference>
<accession>A0A381T9Y2</accession>